<organism evidence="2 3">
    <name type="scientific">Halorubellus litoreus</name>
    <dbReference type="NCBI Taxonomy" id="755308"/>
    <lineage>
        <taxon>Archaea</taxon>
        <taxon>Methanobacteriati</taxon>
        <taxon>Methanobacteriota</taxon>
        <taxon>Stenosarchaea group</taxon>
        <taxon>Halobacteria</taxon>
        <taxon>Halobacteriales</taxon>
        <taxon>Halorubellaceae</taxon>
        <taxon>Halorubellus</taxon>
    </lineage>
</organism>
<accession>A0ABD5VAZ5</accession>
<sequence>MTDEDNSNLLFPGLPTPEDENDRKRVPTLSNRPAPDDDAAAASHSLRSASFSAAADD</sequence>
<dbReference type="RefSeq" id="WP_336349026.1">
    <property type="nucleotide sequence ID" value="NZ_JAZAQL010000001.1"/>
</dbReference>
<reference evidence="2 3" key="1">
    <citation type="journal article" date="2019" name="Int. J. Syst. Evol. Microbiol.">
        <title>The Global Catalogue of Microorganisms (GCM) 10K type strain sequencing project: providing services to taxonomists for standard genome sequencing and annotation.</title>
        <authorList>
            <consortium name="The Broad Institute Genomics Platform"/>
            <consortium name="The Broad Institute Genome Sequencing Center for Infectious Disease"/>
            <person name="Wu L."/>
            <person name="Ma J."/>
        </authorList>
    </citation>
    <scope>NUCLEOTIDE SEQUENCE [LARGE SCALE GENOMIC DNA]</scope>
    <source>
        <strain evidence="2 3">GX26</strain>
    </source>
</reference>
<feature type="region of interest" description="Disordered" evidence="1">
    <location>
        <begin position="1"/>
        <end position="57"/>
    </location>
</feature>
<evidence type="ECO:0000313" key="3">
    <source>
        <dbReference type="Proteomes" id="UP001596395"/>
    </source>
</evidence>
<evidence type="ECO:0000313" key="2">
    <source>
        <dbReference type="EMBL" id="MFC6952028.1"/>
    </source>
</evidence>
<dbReference type="EMBL" id="JBHSXN010000001">
    <property type="protein sequence ID" value="MFC6952028.1"/>
    <property type="molecule type" value="Genomic_DNA"/>
</dbReference>
<gene>
    <name evidence="2" type="ORF">ACFQGB_04055</name>
</gene>
<dbReference type="AlphaFoldDB" id="A0ABD5VAZ5"/>
<proteinExistence type="predicted"/>
<comment type="caution">
    <text evidence="2">The sequence shown here is derived from an EMBL/GenBank/DDBJ whole genome shotgun (WGS) entry which is preliminary data.</text>
</comment>
<name>A0ABD5VAZ5_9EURY</name>
<evidence type="ECO:0000256" key="1">
    <source>
        <dbReference type="SAM" id="MobiDB-lite"/>
    </source>
</evidence>
<dbReference type="Proteomes" id="UP001596395">
    <property type="component" value="Unassembled WGS sequence"/>
</dbReference>
<feature type="compositionally biased region" description="Low complexity" evidence="1">
    <location>
        <begin position="40"/>
        <end position="57"/>
    </location>
</feature>
<protein>
    <submittedName>
        <fullName evidence="2">Uncharacterized protein</fullName>
    </submittedName>
</protein>
<keyword evidence="3" id="KW-1185">Reference proteome</keyword>